<dbReference type="OrthoDB" id="5243694at2"/>
<gene>
    <name evidence="1" type="ORF">FGL98_12470</name>
</gene>
<accession>A0A563DZZ1</accession>
<dbReference type="SUPFAM" id="SSF51182">
    <property type="entry name" value="RmlC-like cupins"/>
    <property type="match status" value="1"/>
</dbReference>
<dbReference type="RefSeq" id="WP_146317095.1">
    <property type="nucleotide sequence ID" value="NZ_VCQV01000016.1"/>
</dbReference>
<reference evidence="1 2" key="2">
    <citation type="submission" date="2019-08" db="EMBL/GenBank/DDBJ databases">
        <title>Jejuicoccus antrihumi gen. nov., sp. nov., a new member of the family Dermacoccaceae isolated from a cave.</title>
        <authorList>
            <person name="Schumann P."/>
            <person name="Kim I.S."/>
        </authorList>
    </citation>
    <scope>NUCLEOTIDE SEQUENCE [LARGE SCALE GENOMIC DNA]</scope>
    <source>
        <strain evidence="1 2">C5-26</strain>
    </source>
</reference>
<comment type="caution">
    <text evidence="1">The sequence shown here is derived from an EMBL/GenBank/DDBJ whole genome shotgun (WGS) entry which is preliminary data.</text>
</comment>
<dbReference type="PANTHER" id="PTHR37694:SF1">
    <property type="entry name" value="SLR8022 PROTEIN"/>
    <property type="match status" value="1"/>
</dbReference>
<sequence>MALEDVQAQASNAEQVHWPDWRAVVRPSSTGPQVTLLHQSETLKVVLVGLASGQALPPHAGAGASFHILDGEGEVLVGDTLVPVAAGSTVVVADGLQRSVRATTSLSFLGNLGDPASEE</sequence>
<dbReference type="Proteomes" id="UP000320244">
    <property type="component" value="Unassembled WGS sequence"/>
</dbReference>
<protein>
    <submittedName>
        <fullName evidence="1">Cupin domain-containing protein</fullName>
    </submittedName>
</protein>
<dbReference type="Gene3D" id="2.60.120.10">
    <property type="entry name" value="Jelly Rolls"/>
    <property type="match status" value="1"/>
</dbReference>
<dbReference type="InterPro" id="IPR011051">
    <property type="entry name" value="RmlC_Cupin_sf"/>
</dbReference>
<name>A0A563DZZ1_9MICO</name>
<evidence type="ECO:0000313" key="1">
    <source>
        <dbReference type="EMBL" id="TWP35816.1"/>
    </source>
</evidence>
<dbReference type="InterPro" id="IPR014710">
    <property type="entry name" value="RmlC-like_jellyroll"/>
</dbReference>
<reference evidence="1 2" key="1">
    <citation type="submission" date="2019-05" db="EMBL/GenBank/DDBJ databases">
        <authorList>
            <person name="Lee S.D."/>
        </authorList>
    </citation>
    <scope>NUCLEOTIDE SEQUENCE [LARGE SCALE GENOMIC DNA]</scope>
    <source>
        <strain evidence="1 2">C5-26</strain>
    </source>
</reference>
<dbReference type="PANTHER" id="PTHR37694">
    <property type="entry name" value="SLR8022 PROTEIN"/>
    <property type="match status" value="1"/>
</dbReference>
<proteinExistence type="predicted"/>
<dbReference type="AlphaFoldDB" id="A0A563DZZ1"/>
<dbReference type="EMBL" id="VCQV01000016">
    <property type="protein sequence ID" value="TWP35816.1"/>
    <property type="molecule type" value="Genomic_DNA"/>
</dbReference>
<keyword evidence="2" id="KW-1185">Reference proteome</keyword>
<evidence type="ECO:0000313" key="2">
    <source>
        <dbReference type="Proteomes" id="UP000320244"/>
    </source>
</evidence>
<organism evidence="1 2">
    <name type="scientific">Leekyejoonella antrihumi</name>
    <dbReference type="NCBI Taxonomy" id="1660198"/>
    <lineage>
        <taxon>Bacteria</taxon>
        <taxon>Bacillati</taxon>
        <taxon>Actinomycetota</taxon>
        <taxon>Actinomycetes</taxon>
        <taxon>Micrococcales</taxon>
        <taxon>Dermacoccaceae</taxon>
        <taxon>Leekyejoonella</taxon>
    </lineage>
</organism>